<dbReference type="OrthoDB" id="3650348at2759"/>
<reference evidence="2 3" key="1">
    <citation type="submission" date="2016-03" db="EMBL/GenBank/DDBJ databases">
        <authorList>
            <person name="Ploux O."/>
        </authorList>
    </citation>
    <scope>NUCLEOTIDE SEQUENCE [LARGE SCALE GENOMIC DNA]</scope>
    <source>
        <strain evidence="2 3">URUG2</strain>
    </source>
</reference>
<feature type="region of interest" description="Disordered" evidence="1">
    <location>
        <begin position="129"/>
        <end position="355"/>
    </location>
</feature>
<feature type="compositionally biased region" description="Basic residues" evidence="1">
    <location>
        <begin position="403"/>
        <end position="415"/>
    </location>
</feature>
<sequence length="415" mass="45046">MPSSKKQKLNRESNAAYITSQPLFDALRNATNAISNHKVLLQEARDTIQSIHVKLPINDGDAEKHEACLKNIVAAWAGETQTYHEVFRQITLLTGADISQGRPAAKSHEKYMAILDTISRAQEAVDAFRSLSEEVEEESDEQAGEESEEEIVKQEPHSDSASDSPPSAKSSKSAIPPTVLPKRPFVKDESAEEGANKVQKLNVTATKTAAHASHEKKQANSNARSRRKAVKKAAADAAAAELVQSKSTLNTAASTSTASKIDEAHAPAAPVVEYEDVNSEVEARVKAKAEKTAAKKARREEKKRKRESVDSFAKHEPDEGVIYDDTTNPEPEQPVAKPELVGKPNKKKVKKAHVSVEDVVDGTPAKTDTAPLKQKAKIIAPAVNPAEKVVKRKPDAAADERARAKKRKTNHAGNN</sequence>
<feature type="compositionally biased region" description="Basic and acidic residues" evidence="1">
    <location>
        <begin position="388"/>
        <end position="402"/>
    </location>
</feature>
<accession>A0A2D3V8C9</accession>
<evidence type="ECO:0000313" key="2">
    <source>
        <dbReference type="EMBL" id="CZT18834.1"/>
    </source>
</evidence>
<feature type="compositionally biased region" description="Basic and acidic residues" evidence="1">
    <location>
        <begin position="150"/>
        <end position="160"/>
    </location>
</feature>
<proteinExistence type="predicted"/>
<dbReference type="RefSeq" id="XP_023625724.1">
    <property type="nucleotide sequence ID" value="XM_023769956.1"/>
</dbReference>
<dbReference type="AlphaFoldDB" id="A0A2D3V8C9"/>
<feature type="compositionally biased region" description="Basic residues" evidence="1">
    <location>
        <begin position="344"/>
        <end position="353"/>
    </location>
</feature>
<name>A0A2D3V8C9_9PEZI</name>
<organism evidence="2 3">
    <name type="scientific">Ramularia collo-cygni</name>
    <dbReference type="NCBI Taxonomy" id="112498"/>
    <lineage>
        <taxon>Eukaryota</taxon>
        <taxon>Fungi</taxon>
        <taxon>Dikarya</taxon>
        <taxon>Ascomycota</taxon>
        <taxon>Pezizomycotina</taxon>
        <taxon>Dothideomycetes</taxon>
        <taxon>Dothideomycetidae</taxon>
        <taxon>Mycosphaerellales</taxon>
        <taxon>Mycosphaerellaceae</taxon>
        <taxon>Ramularia</taxon>
    </lineage>
</organism>
<feature type="compositionally biased region" description="Basic residues" evidence="1">
    <location>
        <begin position="294"/>
        <end position="306"/>
    </location>
</feature>
<evidence type="ECO:0000313" key="3">
    <source>
        <dbReference type="Proteomes" id="UP000225277"/>
    </source>
</evidence>
<dbReference type="GeneID" id="35599850"/>
<feature type="compositionally biased region" description="Acidic residues" evidence="1">
    <location>
        <begin position="133"/>
        <end position="149"/>
    </location>
</feature>
<dbReference type="EMBL" id="FJUY01000006">
    <property type="protein sequence ID" value="CZT18834.1"/>
    <property type="molecule type" value="Genomic_DNA"/>
</dbReference>
<protein>
    <submittedName>
        <fullName evidence="2">Uncharacterized protein</fullName>
    </submittedName>
</protein>
<feature type="compositionally biased region" description="Basic and acidic residues" evidence="1">
    <location>
        <begin position="281"/>
        <end position="293"/>
    </location>
</feature>
<keyword evidence="3" id="KW-1185">Reference proteome</keyword>
<gene>
    <name evidence="2" type="ORF">RCC_04679</name>
</gene>
<dbReference type="Proteomes" id="UP000225277">
    <property type="component" value="Unassembled WGS sequence"/>
</dbReference>
<feature type="compositionally biased region" description="Basic and acidic residues" evidence="1">
    <location>
        <begin position="307"/>
        <end position="318"/>
    </location>
</feature>
<feature type="region of interest" description="Disordered" evidence="1">
    <location>
        <begin position="387"/>
        <end position="415"/>
    </location>
</feature>
<feature type="compositionally biased region" description="Low complexity" evidence="1">
    <location>
        <begin position="161"/>
        <end position="173"/>
    </location>
</feature>
<evidence type="ECO:0000256" key="1">
    <source>
        <dbReference type="SAM" id="MobiDB-lite"/>
    </source>
</evidence>